<organism evidence="1">
    <name type="scientific">uncultured Caudovirales phage</name>
    <dbReference type="NCBI Taxonomy" id="2100421"/>
    <lineage>
        <taxon>Viruses</taxon>
        <taxon>Duplodnaviria</taxon>
        <taxon>Heunggongvirae</taxon>
        <taxon>Uroviricota</taxon>
        <taxon>Caudoviricetes</taxon>
        <taxon>Peduoviridae</taxon>
        <taxon>Maltschvirus</taxon>
        <taxon>Maltschvirus maltsch</taxon>
    </lineage>
</organism>
<accession>A0A6J7WUG7</accession>
<proteinExistence type="predicted"/>
<evidence type="ECO:0000313" key="1">
    <source>
        <dbReference type="EMBL" id="CAB5221420.1"/>
    </source>
</evidence>
<name>A0A6J7WUG7_9CAUD</name>
<reference evidence="1" key="1">
    <citation type="submission" date="2020-05" db="EMBL/GenBank/DDBJ databases">
        <authorList>
            <person name="Chiriac C."/>
            <person name="Salcher M."/>
            <person name="Ghai R."/>
            <person name="Kavagutti S V."/>
        </authorList>
    </citation>
    <scope>NUCLEOTIDE SEQUENCE</scope>
</reference>
<sequence>MSEYQLKETETTINVKSYSQGYKDGYNAAVKFYIQDPIKNTHPDFYGCRVCGRTGPDAMVCHHPKCPSRITC</sequence>
<protein>
    <submittedName>
        <fullName evidence="1">Uncharacterized protein</fullName>
    </submittedName>
</protein>
<dbReference type="EMBL" id="LR798288">
    <property type="protein sequence ID" value="CAB5221420.1"/>
    <property type="molecule type" value="Genomic_DNA"/>
</dbReference>
<gene>
    <name evidence="1" type="ORF">UFOVP247_161</name>
</gene>